<evidence type="ECO:0000313" key="3">
    <source>
        <dbReference type="Proteomes" id="UP001367508"/>
    </source>
</evidence>
<evidence type="ECO:0000256" key="1">
    <source>
        <dbReference type="SAM" id="MobiDB-lite"/>
    </source>
</evidence>
<dbReference type="EMBL" id="JAYMYQ010000009">
    <property type="protein sequence ID" value="KAK7313979.1"/>
    <property type="molecule type" value="Genomic_DNA"/>
</dbReference>
<name>A0AAN9KBS4_CANGL</name>
<feature type="region of interest" description="Disordered" evidence="1">
    <location>
        <begin position="20"/>
        <end position="76"/>
    </location>
</feature>
<dbReference type="AlphaFoldDB" id="A0AAN9KBS4"/>
<feature type="compositionally biased region" description="Basic residues" evidence="1">
    <location>
        <begin position="36"/>
        <end position="59"/>
    </location>
</feature>
<comment type="caution">
    <text evidence="2">The sequence shown here is derived from an EMBL/GenBank/DDBJ whole genome shotgun (WGS) entry which is preliminary data.</text>
</comment>
<protein>
    <submittedName>
        <fullName evidence="2">Uncharacterized protein</fullName>
    </submittedName>
</protein>
<reference evidence="2 3" key="1">
    <citation type="submission" date="2024-01" db="EMBL/GenBank/DDBJ databases">
        <title>The genomes of 5 underutilized Papilionoideae crops provide insights into root nodulation and disease resistanc.</title>
        <authorList>
            <person name="Jiang F."/>
        </authorList>
    </citation>
    <scope>NUCLEOTIDE SEQUENCE [LARGE SCALE GENOMIC DNA]</scope>
    <source>
        <strain evidence="2">LVBAO_FW01</strain>
        <tissue evidence="2">Leaves</tissue>
    </source>
</reference>
<sequence>MRAPIVRLPTSSRGAFLTLEEGDRGGELGTSVFSKSIKKTKKRSVPSKSIKKTKKRRREGKTSDQHPFSPKTEKSHPWSGILYPDFAKEAKSPLPYSYFAIDSLDGIWVGSEASIERAIVQTGCRILAVCHNGSLEEGLEHYAGLLPRALLPSRSPIILTFTHACVWPPSKLTMQFVKKKGGGNSKHASKTVGGLGECGLHRNG</sequence>
<proteinExistence type="predicted"/>
<dbReference type="Proteomes" id="UP001367508">
    <property type="component" value="Unassembled WGS sequence"/>
</dbReference>
<gene>
    <name evidence="2" type="ORF">VNO77_39186</name>
</gene>
<keyword evidence="3" id="KW-1185">Reference proteome</keyword>
<accession>A0AAN9KBS4</accession>
<evidence type="ECO:0000313" key="2">
    <source>
        <dbReference type="EMBL" id="KAK7313979.1"/>
    </source>
</evidence>
<organism evidence="2 3">
    <name type="scientific">Canavalia gladiata</name>
    <name type="common">Sword bean</name>
    <name type="synonym">Dolichos gladiatus</name>
    <dbReference type="NCBI Taxonomy" id="3824"/>
    <lineage>
        <taxon>Eukaryota</taxon>
        <taxon>Viridiplantae</taxon>
        <taxon>Streptophyta</taxon>
        <taxon>Embryophyta</taxon>
        <taxon>Tracheophyta</taxon>
        <taxon>Spermatophyta</taxon>
        <taxon>Magnoliopsida</taxon>
        <taxon>eudicotyledons</taxon>
        <taxon>Gunneridae</taxon>
        <taxon>Pentapetalae</taxon>
        <taxon>rosids</taxon>
        <taxon>fabids</taxon>
        <taxon>Fabales</taxon>
        <taxon>Fabaceae</taxon>
        <taxon>Papilionoideae</taxon>
        <taxon>50 kb inversion clade</taxon>
        <taxon>NPAAA clade</taxon>
        <taxon>indigoferoid/millettioid clade</taxon>
        <taxon>Phaseoleae</taxon>
        <taxon>Canavalia</taxon>
    </lineage>
</organism>